<protein>
    <submittedName>
        <fullName evidence="2">Uncharacterized protein</fullName>
    </submittedName>
</protein>
<dbReference type="Proteomes" id="UP000015105">
    <property type="component" value="Chromosome 2D"/>
</dbReference>
<sequence>MHRPHITSPHTVMPKPAAPPNLPPYNKNVLYDAIHPGPGPRKLEPSCRIRRNPRPSSVRNTPSPHWQAAAPENTLYHVGPRQLRLCPGTARRHNPIASQPAAAVLSLISTPPPSPSPTVPRHQ</sequence>
<reference evidence="2" key="4">
    <citation type="submission" date="2019-03" db="UniProtKB">
        <authorList>
            <consortium name="EnsemblPlants"/>
        </authorList>
    </citation>
    <scope>IDENTIFICATION</scope>
</reference>
<reference evidence="2" key="3">
    <citation type="journal article" date="2017" name="Nature">
        <title>Genome sequence of the progenitor of the wheat D genome Aegilops tauschii.</title>
        <authorList>
            <person name="Luo M.C."/>
            <person name="Gu Y.Q."/>
            <person name="Puiu D."/>
            <person name="Wang H."/>
            <person name="Twardziok S.O."/>
            <person name="Deal K.R."/>
            <person name="Huo N."/>
            <person name="Zhu T."/>
            <person name="Wang L."/>
            <person name="Wang Y."/>
            <person name="McGuire P.E."/>
            <person name="Liu S."/>
            <person name="Long H."/>
            <person name="Ramasamy R.K."/>
            <person name="Rodriguez J.C."/>
            <person name="Van S.L."/>
            <person name="Yuan L."/>
            <person name="Wang Z."/>
            <person name="Xia Z."/>
            <person name="Xiao L."/>
            <person name="Anderson O.D."/>
            <person name="Ouyang S."/>
            <person name="Liang Y."/>
            <person name="Zimin A.V."/>
            <person name="Pertea G."/>
            <person name="Qi P."/>
            <person name="Bennetzen J.L."/>
            <person name="Dai X."/>
            <person name="Dawson M.W."/>
            <person name="Muller H.G."/>
            <person name="Kugler K."/>
            <person name="Rivarola-Duarte L."/>
            <person name="Spannagl M."/>
            <person name="Mayer K.F.X."/>
            <person name="Lu F.H."/>
            <person name="Bevan M.W."/>
            <person name="Leroy P."/>
            <person name="Li P."/>
            <person name="You F.M."/>
            <person name="Sun Q."/>
            <person name="Liu Z."/>
            <person name="Lyons E."/>
            <person name="Wicker T."/>
            <person name="Salzberg S.L."/>
            <person name="Devos K.M."/>
            <person name="Dvorak J."/>
        </authorList>
    </citation>
    <scope>NUCLEOTIDE SEQUENCE [LARGE SCALE GENOMIC DNA]</scope>
    <source>
        <strain evidence="2">cv. AL8/78</strain>
    </source>
</reference>
<dbReference type="EnsemblPlants" id="AET2Gv20829300.1">
    <property type="protein sequence ID" value="AET2Gv20829300.1"/>
    <property type="gene ID" value="AET2Gv20829300"/>
</dbReference>
<dbReference type="AlphaFoldDB" id="A0A453CFC4"/>
<reference evidence="3" key="2">
    <citation type="journal article" date="2017" name="Nat. Plants">
        <title>The Aegilops tauschii genome reveals multiple impacts of transposons.</title>
        <authorList>
            <person name="Zhao G."/>
            <person name="Zou C."/>
            <person name="Li K."/>
            <person name="Wang K."/>
            <person name="Li T."/>
            <person name="Gao L."/>
            <person name="Zhang X."/>
            <person name="Wang H."/>
            <person name="Yang Z."/>
            <person name="Liu X."/>
            <person name="Jiang W."/>
            <person name="Mao L."/>
            <person name="Kong X."/>
            <person name="Jiao Y."/>
            <person name="Jia J."/>
        </authorList>
    </citation>
    <scope>NUCLEOTIDE SEQUENCE [LARGE SCALE GENOMIC DNA]</scope>
    <source>
        <strain evidence="3">cv. AL8/78</strain>
    </source>
</reference>
<keyword evidence="3" id="KW-1185">Reference proteome</keyword>
<feature type="region of interest" description="Disordered" evidence="1">
    <location>
        <begin position="1"/>
        <end position="72"/>
    </location>
</feature>
<organism evidence="2 3">
    <name type="scientific">Aegilops tauschii subsp. strangulata</name>
    <name type="common">Goatgrass</name>
    <dbReference type="NCBI Taxonomy" id="200361"/>
    <lineage>
        <taxon>Eukaryota</taxon>
        <taxon>Viridiplantae</taxon>
        <taxon>Streptophyta</taxon>
        <taxon>Embryophyta</taxon>
        <taxon>Tracheophyta</taxon>
        <taxon>Spermatophyta</taxon>
        <taxon>Magnoliopsida</taxon>
        <taxon>Liliopsida</taxon>
        <taxon>Poales</taxon>
        <taxon>Poaceae</taxon>
        <taxon>BOP clade</taxon>
        <taxon>Pooideae</taxon>
        <taxon>Triticodae</taxon>
        <taxon>Triticeae</taxon>
        <taxon>Triticinae</taxon>
        <taxon>Aegilops</taxon>
    </lineage>
</organism>
<evidence type="ECO:0000313" key="3">
    <source>
        <dbReference type="Proteomes" id="UP000015105"/>
    </source>
</evidence>
<feature type="compositionally biased region" description="Polar residues" evidence="1">
    <location>
        <begin position="54"/>
        <end position="64"/>
    </location>
</feature>
<proteinExistence type="predicted"/>
<accession>A0A453CFC4</accession>
<reference evidence="2" key="5">
    <citation type="journal article" date="2021" name="G3 (Bethesda)">
        <title>Aegilops tauschii genome assembly Aet v5.0 features greater sequence contiguity and improved annotation.</title>
        <authorList>
            <person name="Wang L."/>
            <person name="Zhu T."/>
            <person name="Rodriguez J.C."/>
            <person name="Deal K.R."/>
            <person name="Dubcovsky J."/>
            <person name="McGuire P.E."/>
            <person name="Lux T."/>
            <person name="Spannagl M."/>
            <person name="Mayer K.F.X."/>
            <person name="Baldrich P."/>
            <person name="Meyers B.C."/>
            <person name="Huo N."/>
            <person name="Gu Y.Q."/>
            <person name="Zhou H."/>
            <person name="Devos K.M."/>
            <person name="Bennetzen J.L."/>
            <person name="Unver T."/>
            <person name="Budak H."/>
            <person name="Gulick P.J."/>
            <person name="Galiba G."/>
            <person name="Kalapos B."/>
            <person name="Nelson D.R."/>
            <person name="Li P."/>
            <person name="You F.M."/>
            <person name="Luo M.C."/>
            <person name="Dvorak J."/>
        </authorList>
    </citation>
    <scope>NUCLEOTIDE SEQUENCE [LARGE SCALE GENOMIC DNA]</scope>
    <source>
        <strain evidence="2">cv. AL8/78</strain>
    </source>
</reference>
<evidence type="ECO:0000313" key="2">
    <source>
        <dbReference type="EnsemblPlants" id="AET2Gv20829300.1"/>
    </source>
</evidence>
<evidence type="ECO:0000256" key="1">
    <source>
        <dbReference type="SAM" id="MobiDB-lite"/>
    </source>
</evidence>
<reference evidence="3" key="1">
    <citation type="journal article" date="2014" name="Science">
        <title>Ancient hybridizations among the ancestral genomes of bread wheat.</title>
        <authorList>
            <consortium name="International Wheat Genome Sequencing Consortium,"/>
            <person name="Marcussen T."/>
            <person name="Sandve S.R."/>
            <person name="Heier L."/>
            <person name="Spannagl M."/>
            <person name="Pfeifer M."/>
            <person name="Jakobsen K.S."/>
            <person name="Wulff B.B."/>
            <person name="Steuernagel B."/>
            <person name="Mayer K.F."/>
            <person name="Olsen O.A."/>
        </authorList>
    </citation>
    <scope>NUCLEOTIDE SEQUENCE [LARGE SCALE GENOMIC DNA]</scope>
    <source>
        <strain evidence="3">cv. AL8/78</strain>
    </source>
</reference>
<dbReference type="Gramene" id="AET2Gv20829300.1">
    <property type="protein sequence ID" value="AET2Gv20829300.1"/>
    <property type="gene ID" value="AET2Gv20829300"/>
</dbReference>
<name>A0A453CFC4_AEGTS</name>